<organism evidence="1 2">
    <name type="scientific">Corallococcus soli</name>
    <dbReference type="NCBI Taxonomy" id="2710757"/>
    <lineage>
        <taxon>Bacteria</taxon>
        <taxon>Pseudomonadati</taxon>
        <taxon>Myxococcota</taxon>
        <taxon>Myxococcia</taxon>
        <taxon>Myxococcales</taxon>
        <taxon>Cystobacterineae</taxon>
        <taxon>Myxococcaceae</taxon>
        <taxon>Corallococcus</taxon>
    </lineage>
</organism>
<gene>
    <name evidence="1" type="ORF">G4177_19245</name>
</gene>
<dbReference type="Proteomes" id="UP001516472">
    <property type="component" value="Unassembled WGS sequence"/>
</dbReference>
<dbReference type="EMBL" id="JAAIYO010000005">
    <property type="protein sequence ID" value="MBE4750305.1"/>
    <property type="molecule type" value="Genomic_DNA"/>
</dbReference>
<evidence type="ECO:0008006" key="3">
    <source>
        <dbReference type="Google" id="ProtNLM"/>
    </source>
</evidence>
<dbReference type="RefSeq" id="WP_193349776.1">
    <property type="nucleotide sequence ID" value="NZ_CBCSIP010000039.1"/>
</dbReference>
<evidence type="ECO:0000313" key="1">
    <source>
        <dbReference type="EMBL" id="MBE4750305.1"/>
    </source>
</evidence>
<sequence length="98" mass="10145">MTLKLEIAVRGWVGMLGLGAVLLAPPVLAAEPSQCMVNCNTKAATTMQACTSSCSGKSSSPKYQKCIQGCAEKLTALQSKCAQGCSGKKKKSGADHDH</sequence>
<reference evidence="1 2" key="1">
    <citation type="submission" date="2020-02" db="EMBL/GenBank/DDBJ databases">
        <authorList>
            <person name="Babadi Z.K."/>
            <person name="Risdian C."/>
            <person name="Ebrahimipour G.H."/>
            <person name="Wink J."/>
        </authorList>
    </citation>
    <scope>NUCLEOTIDE SEQUENCE [LARGE SCALE GENOMIC DNA]</scope>
    <source>
        <strain evidence="1 2">ZKHCc1 1396</strain>
    </source>
</reference>
<keyword evidence="2" id="KW-1185">Reference proteome</keyword>
<proteinExistence type="predicted"/>
<accession>A0ABR9PQU5</accession>
<comment type="caution">
    <text evidence="1">The sequence shown here is derived from an EMBL/GenBank/DDBJ whole genome shotgun (WGS) entry which is preliminary data.</text>
</comment>
<evidence type="ECO:0000313" key="2">
    <source>
        <dbReference type="Proteomes" id="UP001516472"/>
    </source>
</evidence>
<name>A0ABR9PQU5_9BACT</name>
<protein>
    <recommendedName>
        <fullName evidence="3">Cys-rich protein</fullName>
    </recommendedName>
</protein>